<dbReference type="Proteomes" id="UP000305848">
    <property type="component" value="Unassembled WGS sequence"/>
</dbReference>
<evidence type="ECO:0000313" key="2">
    <source>
        <dbReference type="EMBL" id="TKK64927.1"/>
    </source>
</evidence>
<comment type="caution">
    <text evidence="2">The sequence shown here is derived from an EMBL/GenBank/DDBJ whole genome shotgun (WGS) entry which is preliminary data.</text>
</comment>
<feature type="region of interest" description="Disordered" evidence="1">
    <location>
        <begin position="1"/>
        <end position="37"/>
    </location>
</feature>
<evidence type="ECO:0000256" key="1">
    <source>
        <dbReference type="SAM" id="MobiDB-lite"/>
    </source>
</evidence>
<feature type="compositionally biased region" description="Basic and acidic residues" evidence="1">
    <location>
        <begin position="1"/>
        <end position="21"/>
    </location>
</feature>
<organism evidence="2 3">
    <name type="scientific">Ilyomonas limi</name>
    <dbReference type="NCBI Taxonomy" id="2575867"/>
    <lineage>
        <taxon>Bacteria</taxon>
        <taxon>Pseudomonadati</taxon>
        <taxon>Bacteroidota</taxon>
        <taxon>Chitinophagia</taxon>
        <taxon>Chitinophagales</taxon>
        <taxon>Chitinophagaceae</taxon>
        <taxon>Ilyomonas</taxon>
    </lineage>
</organism>
<gene>
    <name evidence="2" type="ORF">FC093_21365</name>
</gene>
<dbReference type="EMBL" id="SZQL01000026">
    <property type="protein sequence ID" value="TKK64927.1"/>
    <property type="molecule type" value="Genomic_DNA"/>
</dbReference>
<reference evidence="2 3" key="1">
    <citation type="submission" date="2019-05" db="EMBL/GenBank/DDBJ databases">
        <title>Panacibacter sp. strain 17mud1-8 Genome sequencing and assembly.</title>
        <authorList>
            <person name="Chhetri G."/>
        </authorList>
    </citation>
    <scope>NUCLEOTIDE SEQUENCE [LARGE SCALE GENOMIC DNA]</scope>
    <source>
        <strain evidence="2 3">17mud1-8</strain>
    </source>
</reference>
<accession>A0A4U3KV79</accession>
<evidence type="ECO:0000313" key="3">
    <source>
        <dbReference type="Proteomes" id="UP000305848"/>
    </source>
</evidence>
<protein>
    <submittedName>
        <fullName evidence="2">Uncharacterized protein</fullName>
    </submittedName>
</protein>
<proteinExistence type="predicted"/>
<name>A0A4U3KV79_9BACT</name>
<dbReference type="AlphaFoldDB" id="A0A4U3KV79"/>
<dbReference type="RefSeq" id="WP_137263856.1">
    <property type="nucleotide sequence ID" value="NZ_SZQL01000026.1"/>
</dbReference>
<keyword evidence="3" id="KW-1185">Reference proteome</keyword>
<sequence length="60" mass="6848">MPEDNKKDTPQKGTDLPKENTSEQEQTIHVHNPFTGKDVEVTQEQLDNVEKGIEAQTERD</sequence>